<evidence type="ECO:0000256" key="1">
    <source>
        <dbReference type="ARBA" id="ARBA00004123"/>
    </source>
</evidence>
<dbReference type="InterPro" id="IPR045876">
    <property type="entry name" value="PRHA-like_PHD-finger"/>
</dbReference>
<keyword evidence="7" id="KW-0238">DNA-binding</keyword>
<dbReference type="GO" id="GO:0045814">
    <property type="term" value="P:negative regulation of gene expression, epigenetic"/>
    <property type="evidence" value="ECO:0007669"/>
    <property type="project" value="TreeGrafter"/>
</dbReference>
<dbReference type="PROSITE" id="PS01359">
    <property type="entry name" value="ZF_PHD_1"/>
    <property type="match status" value="1"/>
</dbReference>
<gene>
    <name evidence="14" type="ORF">ZIOFF_002545</name>
</gene>
<keyword evidence="9" id="KW-0804">Transcription</keyword>
<dbReference type="GO" id="GO:0005634">
    <property type="term" value="C:nucleus"/>
    <property type="evidence" value="ECO:0007669"/>
    <property type="project" value="UniProtKB-SubCell"/>
</dbReference>
<dbReference type="Proteomes" id="UP000734854">
    <property type="component" value="Unassembled WGS sequence"/>
</dbReference>
<name>A0A8J5LZ80_ZINOF</name>
<feature type="region of interest" description="Disordered" evidence="12">
    <location>
        <begin position="612"/>
        <end position="713"/>
    </location>
</feature>
<feature type="region of interest" description="Disordered" evidence="12">
    <location>
        <begin position="425"/>
        <end position="550"/>
    </location>
</feature>
<feature type="region of interest" description="Disordered" evidence="12">
    <location>
        <begin position="1"/>
        <end position="53"/>
    </location>
</feature>
<reference evidence="14 15" key="1">
    <citation type="submission" date="2020-08" db="EMBL/GenBank/DDBJ databases">
        <title>Plant Genome Project.</title>
        <authorList>
            <person name="Zhang R.-G."/>
        </authorList>
    </citation>
    <scope>NUCLEOTIDE SEQUENCE [LARGE SCALE GENOMIC DNA]</scope>
    <source>
        <tissue evidence="14">Rhizome</tissue>
    </source>
</reference>
<dbReference type="EMBL" id="JACMSC010000001">
    <property type="protein sequence ID" value="KAG6537451.1"/>
    <property type="molecule type" value="Genomic_DNA"/>
</dbReference>
<evidence type="ECO:0000256" key="12">
    <source>
        <dbReference type="SAM" id="MobiDB-lite"/>
    </source>
</evidence>
<organism evidence="14 15">
    <name type="scientific">Zingiber officinale</name>
    <name type="common">Ginger</name>
    <name type="synonym">Amomum zingiber</name>
    <dbReference type="NCBI Taxonomy" id="94328"/>
    <lineage>
        <taxon>Eukaryota</taxon>
        <taxon>Viridiplantae</taxon>
        <taxon>Streptophyta</taxon>
        <taxon>Embryophyta</taxon>
        <taxon>Tracheophyta</taxon>
        <taxon>Spermatophyta</taxon>
        <taxon>Magnoliopsida</taxon>
        <taxon>Liliopsida</taxon>
        <taxon>Zingiberales</taxon>
        <taxon>Zingiberaceae</taxon>
        <taxon>Zingiber</taxon>
    </lineage>
</organism>
<comment type="similarity">
    <text evidence="2">Belongs to the PHD-associated homeobox family.</text>
</comment>
<dbReference type="InterPro" id="IPR019786">
    <property type="entry name" value="Zinc_finger_PHD-type_CS"/>
</dbReference>
<evidence type="ECO:0000256" key="4">
    <source>
        <dbReference type="ARBA" id="ARBA00022771"/>
    </source>
</evidence>
<feature type="compositionally biased region" description="Basic and acidic residues" evidence="12">
    <location>
        <begin position="534"/>
        <end position="549"/>
    </location>
</feature>
<dbReference type="SUPFAM" id="SSF57903">
    <property type="entry name" value="FYVE/PHD zinc finger"/>
    <property type="match status" value="1"/>
</dbReference>
<feature type="compositionally biased region" description="Basic residues" evidence="12">
    <location>
        <begin position="88"/>
        <end position="98"/>
    </location>
</feature>
<evidence type="ECO:0000256" key="7">
    <source>
        <dbReference type="ARBA" id="ARBA00023125"/>
    </source>
</evidence>
<dbReference type="GO" id="GO:0006355">
    <property type="term" value="P:regulation of DNA-templated transcription"/>
    <property type="evidence" value="ECO:0007669"/>
    <property type="project" value="UniProtKB-ARBA"/>
</dbReference>
<keyword evidence="15" id="KW-1185">Reference proteome</keyword>
<dbReference type="GO" id="GO:0003682">
    <property type="term" value="F:chromatin binding"/>
    <property type="evidence" value="ECO:0007669"/>
    <property type="project" value="TreeGrafter"/>
</dbReference>
<dbReference type="CDD" id="cd15504">
    <property type="entry name" value="PHD_PRHA_like"/>
    <property type="match status" value="1"/>
</dbReference>
<keyword evidence="10" id="KW-0539">Nucleus</keyword>
<dbReference type="Pfam" id="PF00628">
    <property type="entry name" value="PHD"/>
    <property type="match status" value="1"/>
</dbReference>
<comment type="subcellular location">
    <subcellularLocation>
        <location evidence="1">Nucleus</location>
    </subcellularLocation>
</comment>
<dbReference type="GO" id="GO:0008270">
    <property type="term" value="F:zinc ion binding"/>
    <property type="evidence" value="ECO:0007669"/>
    <property type="project" value="UniProtKB-KW"/>
</dbReference>
<evidence type="ECO:0000256" key="10">
    <source>
        <dbReference type="ARBA" id="ARBA00023242"/>
    </source>
</evidence>
<feature type="compositionally biased region" description="Polar residues" evidence="12">
    <location>
        <begin position="513"/>
        <end position="527"/>
    </location>
</feature>
<evidence type="ECO:0000256" key="11">
    <source>
        <dbReference type="PROSITE-ProRule" id="PRU00146"/>
    </source>
</evidence>
<feature type="compositionally biased region" description="Basic and acidic residues" evidence="12">
    <location>
        <begin position="13"/>
        <end position="26"/>
    </location>
</feature>
<keyword evidence="5" id="KW-0862">Zinc</keyword>
<evidence type="ECO:0000256" key="2">
    <source>
        <dbReference type="ARBA" id="ARBA00007427"/>
    </source>
</evidence>
<keyword evidence="6" id="KW-0805">Transcription regulation</keyword>
<dbReference type="AlphaFoldDB" id="A0A8J5LZ80"/>
<feature type="compositionally biased region" description="Basic and acidic residues" evidence="12">
    <location>
        <begin position="445"/>
        <end position="456"/>
    </location>
</feature>
<evidence type="ECO:0000259" key="13">
    <source>
        <dbReference type="PROSITE" id="PS50016"/>
    </source>
</evidence>
<comment type="caution">
    <text evidence="14">The sequence shown here is derived from an EMBL/GenBank/DDBJ whole genome shotgun (WGS) entry which is preliminary data.</text>
</comment>
<evidence type="ECO:0000256" key="8">
    <source>
        <dbReference type="ARBA" id="ARBA00023155"/>
    </source>
</evidence>
<sequence>MDKDPNSETAANDYRDPELPGREHTGIENNLQHRKHSSNKSVRKRGKLLQNGRARYSLRSSLRVLRSMSKCKVKISSEPSNSAVSPVTKKRKKKRKGKSAPSNEFSQRRKHISYLLRKINFEQSLIDAYVNEGWKGLSLEKIRPEKELERAKSEILQCKLRIRDAFQQLDSLLSIGRLEENLFDDNGEIDSEDMFCAKCGSKDISADNDIILCDGICDRAFHQKCLSPPLATNEIPPEDQGWLCPACDCKVDCLDLFNDSQGTDFSIEDTWEKIFPEATAVANGNNQFDDSIYPSEDSEDYDYQPDHVEGNAEDQEERSSSDESDSTSLSEDLGQPVQNKIDYLGLPSDDSEDDDYDPDQPEPDKDEDSDLNESDFMSDSDDFCADLCKTVNANAVSSNLCDSEPLGGSGQLRATMQFPLNAENPLVEVDAGQGTNYPTSKKRQRESSDFKKLHDEVDADESSKPSQNESEKSTVKKIKKNVSREEPSKLPDENAQSSSNQRGSRVKHIVKKGNTQDISKLDQQQPSKAIYESTSDRAQEKVSRNDDNQNKTTTISIRLLGPAYFCRPAEQPFVLLRAAQKPALDAIILANPDLFLSMLRFQISNSRRASNVSNVYGTTGKTSRKETIHSSTTPDQDNSVTSVRNKKSSKRKIENTPGQRKTLKSSNRKNTGSKTSATLDQPKSTGCNTSATLDQPNSLIRTSGKNVKSSKANADTPATLDQLNSLIRSSRTNAKSSKANANTVATLDQPNCLIRSSRKNAKQMLITPRHS</sequence>
<evidence type="ECO:0000256" key="3">
    <source>
        <dbReference type="ARBA" id="ARBA00022723"/>
    </source>
</evidence>
<dbReference type="InterPro" id="IPR001965">
    <property type="entry name" value="Znf_PHD"/>
</dbReference>
<evidence type="ECO:0000256" key="6">
    <source>
        <dbReference type="ARBA" id="ARBA00023015"/>
    </source>
</evidence>
<feature type="compositionally biased region" description="Polar residues" evidence="12">
    <location>
        <begin position="629"/>
        <end position="643"/>
    </location>
</feature>
<feature type="region of interest" description="Disordered" evidence="12">
    <location>
        <begin position="73"/>
        <end position="106"/>
    </location>
</feature>
<keyword evidence="3" id="KW-0479">Metal-binding</keyword>
<evidence type="ECO:0000313" key="15">
    <source>
        <dbReference type="Proteomes" id="UP000734854"/>
    </source>
</evidence>
<keyword evidence="8" id="KW-0371">Homeobox</keyword>
<accession>A0A8J5LZ80</accession>
<dbReference type="PROSITE" id="PS50016">
    <property type="entry name" value="ZF_PHD_2"/>
    <property type="match status" value="1"/>
</dbReference>
<feature type="region of interest" description="Disordered" evidence="12">
    <location>
        <begin position="282"/>
        <end position="379"/>
    </location>
</feature>
<dbReference type="SMART" id="SM00249">
    <property type="entry name" value="PHD"/>
    <property type="match status" value="1"/>
</dbReference>
<evidence type="ECO:0000256" key="9">
    <source>
        <dbReference type="ARBA" id="ARBA00023163"/>
    </source>
</evidence>
<evidence type="ECO:0000256" key="5">
    <source>
        <dbReference type="ARBA" id="ARBA00022833"/>
    </source>
</evidence>
<feature type="domain" description="PHD-type" evidence="13">
    <location>
        <begin position="193"/>
        <end position="250"/>
    </location>
</feature>
<dbReference type="GO" id="GO:0043565">
    <property type="term" value="F:sequence-specific DNA binding"/>
    <property type="evidence" value="ECO:0007669"/>
    <property type="project" value="UniProtKB-ARBA"/>
</dbReference>
<dbReference type="Gene3D" id="3.30.40.10">
    <property type="entry name" value="Zinc/RING finger domain, C3HC4 (zinc finger)"/>
    <property type="match status" value="1"/>
</dbReference>
<dbReference type="GO" id="GO:0010557">
    <property type="term" value="P:positive regulation of macromolecule biosynthetic process"/>
    <property type="evidence" value="ECO:0007669"/>
    <property type="project" value="UniProtKB-ARBA"/>
</dbReference>
<feature type="compositionally biased region" description="Basic and acidic residues" evidence="12">
    <location>
        <begin position="482"/>
        <end position="492"/>
    </location>
</feature>
<feature type="compositionally biased region" description="Basic residues" evidence="12">
    <location>
        <begin position="32"/>
        <end position="47"/>
    </location>
</feature>
<dbReference type="InterPro" id="IPR019787">
    <property type="entry name" value="Znf_PHD-finger"/>
</dbReference>
<keyword evidence="4 11" id="KW-0863">Zinc-finger</keyword>
<feature type="compositionally biased region" description="Acidic residues" evidence="12">
    <location>
        <begin position="349"/>
        <end position="379"/>
    </location>
</feature>
<proteinExistence type="inferred from homology"/>
<dbReference type="PANTHER" id="PTHR12628:SF13">
    <property type="entry name" value="HOMEOBOX PROTEIN HAT3.1"/>
    <property type="match status" value="1"/>
</dbReference>
<dbReference type="InterPro" id="IPR013083">
    <property type="entry name" value="Znf_RING/FYVE/PHD"/>
</dbReference>
<dbReference type="FunFam" id="3.30.40.10:FF:000270">
    <property type="entry name" value="pathogenesis-related homeodomain protein-like"/>
    <property type="match status" value="1"/>
</dbReference>
<feature type="compositionally biased region" description="Polar residues" evidence="12">
    <location>
        <begin position="494"/>
        <end position="503"/>
    </location>
</feature>
<dbReference type="PANTHER" id="PTHR12628">
    <property type="entry name" value="POLYCOMB-LIKE TRANSCRIPTION FACTOR"/>
    <property type="match status" value="1"/>
</dbReference>
<protein>
    <recommendedName>
        <fullName evidence="13">PHD-type domain-containing protein</fullName>
    </recommendedName>
</protein>
<dbReference type="InterPro" id="IPR011011">
    <property type="entry name" value="Znf_FYVE_PHD"/>
</dbReference>
<feature type="compositionally biased region" description="Polar residues" evidence="12">
    <location>
        <begin position="668"/>
        <end position="713"/>
    </location>
</feature>
<evidence type="ECO:0000313" key="14">
    <source>
        <dbReference type="EMBL" id="KAG6537451.1"/>
    </source>
</evidence>